<dbReference type="GO" id="GO:0046872">
    <property type="term" value="F:metal ion binding"/>
    <property type="evidence" value="ECO:0007669"/>
    <property type="project" value="UniProtKB-UniRule"/>
</dbReference>
<dbReference type="PANTHER" id="PTHR11771">
    <property type="entry name" value="LIPOXYGENASE"/>
    <property type="match status" value="1"/>
</dbReference>
<reference evidence="6 7" key="1">
    <citation type="submission" date="2019-09" db="EMBL/GenBank/DDBJ databases">
        <title>A chromosome-level genome assembly of the Chinese tupelo Nyssa sinensis.</title>
        <authorList>
            <person name="Yang X."/>
            <person name="Kang M."/>
            <person name="Yang Y."/>
            <person name="Xiong H."/>
            <person name="Wang M."/>
            <person name="Zhang Z."/>
            <person name="Wang Z."/>
            <person name="Wu H."/>
            <person name="Ma T."/>
            <person name="Liu J."/>
            <person name="Xi Z."/>
        </authorList>
    </citation>
    <scope>NUCLEOTIDE SEQUENCE [LARGE SCALE GENOMIC DNA]</scope>
    <source>
        <strain evidence="6">J267</strain>
        <tissue evidence="6">Leaf</tissue>
    </source>
</reference>
<evidence type="ECO:0000259" key="5">
    <source>
        <dbReference type="PROSITE" id="PS51393"/>
    </source>
</evidence>
<keyword evidence="4" id="KW-0443">Lipid metabolism</keyword>
<dbReference type="EC" id="1.13.11.-" evidence="4"/>
<evidence type="ECO:0000256" key="1">
    <source>
        <dbReference type="ARBA" id="ARBA00022723"/>
    </source>
</evidence>
<name>A0A5J5B470_9ASTE</name>
<comment type="function">
    <text evidence="4">Plant lipoxygenase may be involved in a number of diverse aspects of plant physiology including growth and development, pest resistance, and senescence or responses to wounding.</text>
</comment>
<keyword evidence="4" id="KW-0275">Fatty acid biosynthesis</keyword>
<keyword evidence="1" id="KW-0479">Metal-binding</keyword>
<dbReference type="GO" id="GO:0016702">
    <property type="term" value="F:oxidoreductase activity, acting on single donors with incorporation of molecular oxygen, incorporation of two atoms of oxygen"/>
    <property type="evidence" value="ECO:0007669"/>
    <property type="project" value="InterPro"/>
</dbReference>
<keyword evidence="2" id="KW-0223">Dioxygenase</keyword>
<dbReference type="EMBL" id="CM018039">
    <property type="protein sequence ID" value="KAA8536607.1"/>
    <property type="molecule type" value="Genomic_DNA"/>
</dbReference>
<comment type="pathway">
    <text evidence="4">Lipid metabolism; oxylipin biosynthesis.</text>
</comment>
<dbReference type="Gene3D" id="4.10.375.10">
    <property type="entry name" value="Lipoxygenase-1, Domain 2"/>
    <property type="match status" value="1"/>
</dbReference>
<dbReference type="PROSITE" id="PS00081">
    <property type="entry name" value="LIPOXYGENASE_2"/>
    <property type="match status" value="1"/>
</dbReference>
<dbReference type="Gene3D" id="4.10.372.10">
    <property type="entry name" value="Lipoxygenase-1, Domain 3"/>
    <property type="match status" value="1"/>
</dbReference>
<dbReference type="GO" id="GO:0034440">
    <property type="term" value="P:lipid oxidation"/>
    <property type="evidence" value="ECO:0007669"/>
    <property type="project" value="InterPro"/>
</dbReference>
<keyword evidence="4" id="KW-0444">Lipid biosynthesis</keyword>
<dbReference type="OrthoDB" id="407298at2759"/>
<dbReference type="PRINTS" id="PR00087">
    <property type="entry name" value="LIPOXYGENASE"/>
</dbReference>
<dbReference type="InterPro" id="IPR001246">
    <property type="entry name" value="LipOase_plant"/>
</dbReference>
<dbReference type="SUPFAM" id="SSF48484">
    <property type="entry name" value="Lipoxigenase"/>
    <property type="match status" value="1"/>
</dbReference>
<feature type="domain" description="Lipoxygenase" evidence="5">
    <location>
        <begin position="18"/>
        <end position="468"/>
    </location>
</feature>
<evidence type="ECO:0000256" key="2">
    <source>
        <dbReference type="ARBA" id="ARBA00022964"/>
    </source>
</evidence>
<dbReference type="InterPro" id="IPR020834">
    <property type="entry name" value="LipOase_CS"/>
</dbReference>
<accession>A0A5J5B470</accession>
<sequence length="504" mass="58776">MLQRCHYSSLVVLPVTQIYLPSETPAALRPYKEEELWKLRGDGTGMRWRRDLVYDYACYNDLGDPDKDSKYVHPVLGGSIAYPYPRRIEQAHYQQRQIQNPRAGSGLKFMSQEMNDNIPNDFNTFEDVLHAEFDLLIFEYEMRCMFFGNPYQIYKAIREKKFSWKTDEEFTREILAGVDPVIVHLLQEFPPTSNLDPKVHGNQCSSISKRHIENSLDGLTLKEAIENKQLFILDLHDAFMPYLRRMNKTSTRTILFLQSNGTLKPLAIELSLPHPRGDHEFIGYLLISRRLNNNAVIEPFVIATKRPLSVLHPIYKLLHPHFRDIIPINAFARKLLLNADGVLEKTFSLAEFGMEMSAAAYKNWVFPEQALPVNLIKRGMAVEDSNSPHGLRLLIEDNPFVVAGLKIWLVIKAWIEDYCNFYYKSDDTVQKDSELQSWWKELREVGYGGKKDESWWPQMQTRKELMDTYYYHLDGFWSPCNYLSCTLPLCKQLRKTPNQKPPVH</sequence>
<dbReference type="InterPro" id="IPR000907">
    <property type="entry name" value="LipOase"/>
</dbReference>
<dbReference type="UniPathway" id="UPA00382"/>
<gene>
    <name evidence="6" type="ORF">F0562_029085</name>
</gene>
<dbReference type="AlphaFoldDB" id="A0A5J5B470"/>
<dbReference type="InterPro" id="IPR027433">
    <property type="entry name" value="Lipoxygenase_dom_3"/>
</dbReference>
<dbReference type="Pfam" id="PF00305">
    <property type="entry name" value="Lipoxygenase"/>
    <property type="match status" value="3"/>
</dbReference>
<protein>
    <recommendedName>
        <fullName evidence="4">Lipoxygenase</fullName>
        <ecNumber evidence="4">1.13.11.-</ecNumber>
    </recommendedName>
</protein>
<keyword evidence="4" id="KW-0925">Oxylipin biosynthesis</keyword>
<dbReference type="InterPro" id="IPR013819">
    <property type="entry name" value="LipOase_C"/>
</dbReference>
<keyword evidence="3" id="KW-0560">Oxidoreductase</keyword>
<evidence type="ECO:0000256" key="3">
    <source>
        <dbReference type="ARBA" id="ARBA00023002"/>
    </source>
</evidence>
<dbReference type="PRINTS" id="PR00468">
    <property type="entry name" value="PLTLPOXGNASE"/>
</dbReference>
<comment type="similarity">
    <text evidence="4">Belongs to the lipoxygenase family.</text>
</comment>
<evidence type="ECO:0000313" key="6">
    <source>
        <dbReference type="EMBL" id="KAA8536607.1"/>
    </source>
</evidence>
<dbReference type="Gene3D" id="1.20.245.10">
    <property type="entry name" value="Lipoxygenase-1, Domain 5"/>
    <property type="match status" value="1"/>
</dbReference>
<keyword evidence="4" id="KW-0276">Fatty acid metabolism</keyword>
<dbReference type="GO" id="GO:0031408">
    <property type="term" value="P:oxylipin biosynthetic process"/>
    <property type="evidence" value="ECO:0007669"/>
    <property type="project" value="UniProtKB-UniRule"/>
</dbReference>
<dbReference type="PROSITE" id="PS51393">
    <property type="entry name" value="LIPOXYGENASE_3"/>
    <property type="match status" value="1"/>
</dbReference>
<dbReference type="Proteomes" id="UP000325577">
    <property type="component" value="Linkage Group LG16"/>
</dbReference>
<dbReference type="Gene3D" id="3.10.450.60">
    <property type="match status" value="1"/>
</dbReference>
<evidence type="ECO:0000313" key="7">
    <source>
        <dbReference type="Proteomes" id="UP000325577"/>
    </source>
</evidence>
<keyword evidence="7" id="KW-1185">Reference proteome</keyword>
<evidence type="ECO:0000256" key="4">
    <source>
        <dbReference type="RuleBase" id="RU003975"/>
    </source>
</evidence>
<dbReference type="GO" id="GO:0006633">
    <property type="term" value="P:fatty acid biosynthetic process"/>
    <property type="evidence" value="ECO:0007669"/>
    <property type="project" value="UniProtKB-KW"/>
</dbReference>
<dbReference type="InterPro" id="IPR036226">
    <property type="entry name" value="LipOase_C_sf"/>
</dbReference>
<organism evidence="6 7">
    <name type="scientific">Nyssa sinensis</name>
    <dbReference type="NCBI Taxonomy" id="561372"/>
    <lineage>
        <taxon>Eukaryota</taxon>
        <taxon>Viridiplantae</taxon>
        <taxon>Streptophyta</taxon>
        <taxon>Embryophyta</taxon>
        <taxon>Tracheophyta</taxon>
        <taxon>Spermatophyta</taxon>
        <taxon>Magnoliopsida</taxon>
        <taxon>eudicotyledons</taxon>
        <taxon>Gunneridae</taxon>
        <taxon>Pentapetalae</taxon>
        <taxon>asterids</taxon>
        <taxon>Cornales</taxon>
        <taxon>Nyssaceae</taxon>
        <taxon>Nyssa</taxon>
    </lineage>
</organism>
<proteinExistence type="inferred from homology"/>